<organism evidence="2">
    <name type="scientific">marine sediment metagenome</name>
    <dbReference type="NCBI Taxonomy" id="412755"/>
    <lineage>
        <taxon>unclassified sequences</taxon>
        <taxon>metagenomes</taxon>
        <taxon>ecological metagenomes</taxon>
    </lineage>
</organism>
<protein>
    <submittedName>
        <fullName evidence="2">Uncharacterized protein</fullName>
    </submittedName>
</protein>
<feature type="non-terminal residue" evidence="2">
    <location>
        <position position="102"/>
    </location>
</feature>
<keyword evidence="1" id="KW-1133">Transmembrane helix</keyword>
<accession>A0A0F9R9C7</accession>
<reference evidence="2" key="1">
    <citation type="journal article" date="2015" name="Nature">
        <title>Complex archaea that bridge the gap between prokaryotes and eukaryotes.</title>
        <authorList>
            <person name="Spang A."/>
            <person name="Saw J.H."/>
            <person name="Jorgensen S.L."/>
            <person name="Zaremba-Niedzwiedzka K."/>
            <person name="Martijn J."/>
            <person name="Lind A.E."/>
            <person name="van Eijk R."/>
            <person name="Schleper C."/>
            <person name="Guy L."/>
            <person name="Ettema T.J."/>
        </authorList>
    </citation>
    <scope>NUCLEOTIDE SEQUENCE</scope>
</reference>
<feature type="transmembrane region" description="Helical" evidence="1">
    <location>
        <begin position="64"/>
        <end position="84"/>
    </location>
</feature>
<evidence type="ECO:0000313" key="2">
    <source>
        <dbReference type="EMBL" id="KKN53115.1"/>
    </source>
</evidence>
<name>A0A0F9R9C7_9ZZZZ</name>
<keyword evidence="1" id="KW-0472">Membrane</keyword>
<sequence>MFLTVVRRVLNRQSVFSADRGHIHHRLVDSGLKHHHAVILMYVVTLIIAGGAVLMMMLRGGGELVVFIVSLLLLMSVFRVAGVLRFRKMFTQVQENLNRSRE</sequence>
<keyword evidence="1" id="KW-0812">Transmembrane</keyword>
<feature type="transmembrane region" description="Helical" evidence="1">
    <location>
        <begin position="39"/>
        <end position="58"/>
    </location>
</feature>
<proteinExistence type="predicted"/>
<comment type="caution">
    <text evidence="2">The sequence shown here is derived from an EMBL/GenBank/DDBJ whole genome shotgun (WGS) entry which is preliminary data.</text>
</comment>
<dbReference type="AlphaFoldDB" id="A0A0F9R9C7"/>
<evidence type="ECO:0000256" key="1">
    <source>
        <dbReference type="SAM" id="Phobius"/>
    </source>
</evidence>
<gene>
    <name evidence="2" type="ORF">LCGC14_0605430</name>
</gene>
<dbReference type="EMBL" id="LAZR01000987">
    <property type="protein sequence ID" value="KKN53115.1"/>
    <property type="molecule type" value="Genomic_DNA"/>
</dbReference>